<feature type="domain" description="KIB1-4 beta-propeller" evidence="1">
    <location>
        <begin position="35"/>
        <end position="207"/>
    </location>
</feature>
<dbReference type="InterPro" id="IPR005174">
    <property type="entry name" value="KIB1-4_b-propeller"/>
</dbReference>
<protein>
    <recommendedName>
        <fullName evidence="1">KIB1-4 beta-propeller domain-containing protein</fullName>
    </recommendedName>
</protein>
<accession>A0A8S2A1X3</accession>
<reference evidence="2" key="1">
    <citation type="submission" date="2021-01" db="EMBL/GenBank/DDBJ databases">
        <authorList>
            <person name="Bezrukov I."/>
        </authorList>
    </citation>
    <scope>NUCLEOTIDE SEQUENCE</scope>
</reference>
<dbReference type="SUPFAM" id="SSF50965">
    <property type="entry name" value="Galactose oxidase, central domain"/>
    <property type="match status" value="1"/>
</dbReference>
<proteinExistence type="predicted"/>
<dbReference type="InterPro" id="IPR011043">
    <property type="entry name" value="Gal_Oxase/kelch_b-propeller"/>
</dbReference>
<dbReference type="PANTHER" id="PTHR47123">
    <property type="entry name" value="F-BOX PROTEIN SKIP23"/>
    <property type="match status" value="1"/>
</dbReference>
<evidence type="ECO:0000259" key="1">
    <source>
        <dbReference type="Pfam" id="PF03478"/>
    </source>
</evidence>
<keyword evidence="3" id="KW-1185">Reference proteome</keyword>
<dbReference type="EMBL" id="LR999453">
    <property type="protein sequence ID" value="CAE5984330.1"/>
    <property type="molecule type" value="Genomic_DNA"/>
</dbReference>
<organism evidence="2 3">
    <name type="scientific">Arabidopsis arenosa</name>
    <name type="common">Sand rock-cress</name>
    <name type="synonym">Cardaminopsis arenosa</name>
    <dbReference type="NCBI Taxonomy" id="38785"/>
    <lineage>
        <taxon>Eukaryota</taxon>
        <taxon>Viridiplantae</taxon>
        <taxon>Streptophyta</taxon>
        <taxon>Embryophyta</taxon>
        <taxon>Tracheophyta</taxon>
        <taxon>Spermatophyta</taxon>
        <taxon>Magnoliopsida</taxon>
        <taxon>eudicotyledons</taxon>
        <taxon>Gunneridae</taxon>
        <taxon>Pentapetalae</taxon>
        <taxon>rosids</taxon>
        <taxon>malvids</taxon>
        <taxon>Brassicales</taxon>
        <taxon>Brassicaceae</taxon>
        <taxon>Camelineae</taxon>
        <taxon>Arabidopsis</taxon>
    </lineage>
</organism>
<dbReference type="PANTHER" id="PTHR47123:SF8">
    <property type="entry name" value="DUF295 DOMAIN-CONTAINING PROTEIN"/>
    <property type="match status" value="1"/>
</dbReference>
<name>A0A8S2A1X3_ARAAE</name>
<evidence type="ECO:0000313" key="2">
    <source>
        <dbReference type="EMBL" id="CAE5984330.1"/>
    </source>
</evidence>
<dbReference type="AlphaFoldDB" id="A0A8S2A1X3"/>
<evidence type="ECO:0000313" key="3">
    <source>
        <dbReference type="Proteomes" id="UP000682877"/>
    </source>
</evidence>
<dbReference type="Pfam" id="PF03478">
    <property type="entry name" value="Beta-prop_KIB1-4"/>
    <property type="match status" value="1"/>
</dbReference>
<gene>
    <name evidence="2" type="ORF">AARE701A_LOCUS8704</name>
</gene>
<dbReference type="InterPro" id="IPR051304">
    <property type="entry name" value="SCF_F-box_domain"/>
</dbReference>
<sequence>MQPIRYRYGLPYHLWDGVEWVDTSERVAFLNLHSEDRRDFAVLLAGGTTHLVMYRSRNMSWTQVVDHPEACSYQDMVAFKGKFYAVDSSGWGRVFVVELSLEVTEIPLVRGSQESSKESLVQSGEELLLVQRFTPGWRHGEYIYTWFRVFRLDEKGRRRKWVQVNDLNDRVIFLGFHTNLCCSVHKLPGAKENCIVFIDSDDDFIYDNDAILMFDLITRRTSTAFNECKGYMGVFGANLESLVSCGLVTMPDPTRSSDFCYGY</sequence>
<dbReference type="Proteomes" id="UP000682877">
    <property type="component" value="Chromosome 3"/>
</dbReference>